<organism evidence="2 3">
    <name type="scientific">Lactuca virosa</name>
    <dbReference type="NCBI Taxonomy" id="75947"/>
    <lineage>
        <taxon>Eukaryota</taxon>
        <taxon>Viridiplantae</taxon>
        <taxon>Streptophyta</taxon>
        <taxon>Embryophyta</taxon>
        <taxon>Tracheophyta</taxon>
        <taxon>Spermatophyta</taxon>
        <taxon>Magnoliopsida</taxon>
        <taxon>eudicotyledons</taxon>
        <taxon>Gunneridae</taxon>
        <taxon>Pentapetalae</taxon>
        <taxon>asterids</taxon>
        <taxon>campanulids</taxon>
        <taxon>Asterales</taxon>
        <taxon>Asteraceae</taxon>
        <taxon>Cichorioideae</taxon>
        <taxon>Cichorieae</taxon>
        <taxon>Lactucinae</taxon>
        <taxon>Lactuca</taxon>
    </lineage>
</organism>
<protein>
    <recommendedName>
        <fullName evidence="4">CBS domain-containing protein</fullName>
    </recommendedName>
</protein>
<reference evidence="2 3" key="1">
    <citation type="submission" date="2022-01" db="EMBL/GenBank/DDBJ databases">
        <authorList>
            <person name="Xiong W."/>
            <person name="Schranz E."/>
        </authorList>
    </citation>
    <scope>NUCLEOTIDE SEQUENCE [LARGE SCALE GENOMIC DNA]</scope>
</reference>
<gene>
    <name evidence="2" type="ORF">LVIROSA_LOCUS17166</name>
</gene>
<evidence type="ECO:0000256" key="1">
    <source>
        <dbReference type="SAM" id="MobiDB-lite"/>
    </source>
</evidence>
<sequence>MNTGEVTRVPVIEKGEVIGLVCIPDCLRDADKITRRKAAKLMATNWDALESCCDLKGDNELEKARNNQRTRRRTSTQTSPLARQFLLQRNDEEEVQPGLIHLRDLPQKPSS</sequence>
<accession>A0AAU9MU70</accession>
<dbReference type="AlphaFoldDB" id="A0AAU9MU70"/>
<keyword evidence="3" id="KW-1185">Reference proteome</keyword>
<comment type="caution">
    <text evidence="2">The sequence shown here is derived from an EMBL/GenBank/DDBJ whole genome shotgun (WGS) entry which is preliminary data.</text>
</comment>
<evidence type="ECO:0000313" key="2">
    <source>
        <dbReference type="EMBL" id="CAH1430390.1"/>
    </source>
</evidence>
<name>A0AAU9MU70_9ASTR</name>
<feature type="region of interest" description="Disordered" evidence="1">
    <location>
        <begin position="63"/>
        <end position="83"/>
    </location>
</feature>
<evidence type="ECO:0000313" key="3">
    <source>
        <dbReference type="Proteomes" id="UP001157418"/>
    </source>
</evidence>
<dbReference type="Proteomes" id="UP001157418">
    <property type="component" value="Unassembled WGS sequence"/>
</dbReference>
<dbReference type="EMBL" id="CAKMRJ010003334">
    <property type="protein sequence ID" value="CAH1430390.1"/>
    <property type="molecule type" value="Genomic_DNA"/>
</dbReference>
<evidence type="ECO:0008006" key="4">
    <source>
        <dbReference type="Google" id="ProtNLM"/>
    </source>
</evidence>
<proteinExistence type="predicted"/>